<dbReference type="CDD" id="cd22572">
    <property type="entry name" value="GCP5_NTD"/>
    <property type="match status" value="1"/>
</dbReference>
<reference evidence="1 2" key="1">
    <citation type="submission" date="2023-08" db="EMBL/GenBank/DDBJ databases">
        <title>Black Yeasts Isolated from many extreme environments.</title>
        <authorList>
            <person name="Coleine C."/>
            <person name="Stajich J.E."/>
            <person name="Selbmann L."/>
        </authorList>
    </citation>
    <scope>NUCLEOTIDE SEQUENCE [LARGE SCALE GENOMIC DNA]</scope>
    <source>
        <strain evidence="1 2">CCFEE 5386</strain>
    </source>
</reference>
<keyword evidence="2" id="KW-1185">Reference proteome</keyword>
<sequence length="61" mass="6608">MAHAVTIGELTEGLIGSITGIPRDHSLFGSLKDRAVKQLKDSGRGRTNPFEVNERFAGLIE</sequence>
<accession>A0ABR0LC99</accession>
<dbReference type="EMBL" id="JAVRRR010000073">
    <property type="protein sequence ID" value="KAK5146711.1"/>
    <property type="molecule type" value="Genomic_DNA"/>
</dbReference>
<protein>
    <submittedName>
        <fullName evidence="1">Uncharacterized protein</fullName>
    </submittedName>
</protein>
<name>A0ABR0LC99_9PEZI</name>
<feature type="non-terminal residue" evidence="1">
    <location>
        <position position="61"/>
    </location>
</feature>
<gene>
    <name evidence="1" type="ORF">LTR32_001727</name>
</gene>
<proteinExistence type="predicted"/>
<evidence type="ECO:0000313" key="2">
    <source>
        <dbReference type="Proteomes" id="UP001308179"/>
    </source>
</evidence>
<evidence type="ECO:0000313" key="1">
    <source>
        <dbReference type="EMBL" id="KAK5146711.1"/>
    </source>
</evidence>
<dbReference type="InterPro" id="IPR059169">
    <property type="entry name" value="GCP5_N_ext"/>
</dbReference>
<dbReference type="Proteomes" id="UP001308179">
    <property type="component" value="Unassembled WGS sequence"/>
</dbReference>
<organism evidence="1 2">
    <name type="scientific">Rachicladosporium monterosium</name>
    <dbReference type="NCBI Taxonomy" id="1507873"/>
    <lineage>
        <taxon>Eukaryota</taxon>
        <taxon>Fungi</taxon>
        <taxon>Dikarya</taxon>
        <taxon>Ascomycota</taxon>
        <taxon>Pezizomycotina</taxon>
        <taxon>Dothideomycetes</taxon>
        <taxon>Dothideomycetidae</taxon>
        <taxon>Cladosporiales</taxon>
        <taxon>Cladosporiaceae</taxon>
        <taxon>Rachicladosporium</taxon>
    </lineage>
</organism>
<comment type="caution">
    <text evidence="1">The sequence shown here is derived from an EMBL/GenBank/DDBJ whole genome shotgun (WGS) entry which is preliminary data.</text>
</comment>